<dbReference type="eggNOG" id="COG3608">
    <property type="taxonomic scope" value="Bacteria"/>
</dbReference>
<dbReference type="SUPFAM" id="SSF53187">
    <property type="entry name" value="Zn-dependent exopeptidases"/>
    <property type="match status" value="1"/>
</dbReference>
<keyword evidence="4" id="KW-0862">Zinc</keyword>
<proteinExistence type="predicted"/>
<comment type="cofactor">
    <cofactor evidence="1">
        <name>Zn(2+)</name>
        <dbReference type="ChEBI" id="CHEBI:29105"/>
    </cofactor>
</comment>
<dbReference type="InterPro" id="IPR043795">
    <property type="entry name" value="N-alpha-Ac-DABA-like"/>
</dbReference>
<sequence length="364" mass="38865">MSTSRGTTRTSRTSRASRPSFAIGSVKVRPGHTREIGLPITKLVTGAEVSLPVRVFHGREHGPTVWINAAIHGDEVVGVEVIRRVLATLSAKTLRGTLIAVPIVNVHGFMAGDRYLPDRRDLNRSFPGSHRGSLAGRIAHLFMSEVVDKCEVGIDLHTGSDRRTNLPQVRADLDDPRTRELAEAFGAPIMLHAKVRDGSLRAAARERGATVLLVESGEAMRFDAWAIEAGVEGVRRVLAALGMIDPTDSPHPAHASAPTPALVSRRSGWVRSGRSGIVHLDVTLGQRVEVGTRLGGLSDSFGKTLQLVKADRAGVIIGRTTAPLVNRGDALVHIAEIEGAEPPGTPDHPDAAEGFDALDEIPVL</sequence>
<keyword evidence="7" id="KW-1185">Reference proteome</keyword>
<dbReference type="PANTHER" id="PTHR37326:SF2">
    <property type="entry name" value="SUCCINYLGLUTAMATE DESUCCINYLASE_ASPARTOACYLASE FAMILY PROTEIN"/>
    <property type="match status" value="1"/>
</dbReference>
<reference evidence="6 7" key="1">
    <citation type="submission" date="2013-08" db="EMBL/GenBank/DDBJ databases">
        <title>The genome sequence of Knoellia sinensis.</title>
        <authorList>
            <person name="Zhu W."/>
            <person name="Wang G."/>
        </authorList>
    </citation>
    <scope>NUCLEOTIDE SEQUENCE [LARGE SCALE GENOMIC DNA]</scope>
    <source>
        <strain evidence="6 7">KCTC 19936</strain>
    </source>
</reference>
<dbReference type="GO" id="GO:0016811">
    <property type="term" value="F:hydrolase activity, acting on carbon-nitrogen (but not peptide) bonds, in linear amides"/>
    <property type="evidence" value="ECO:0007669"/>
    <property type="project" value="InterPro"/>
</dbReference>
<evidence type="ECO:0000259" key="5">
    <source>
        <dbReference type="Pfam" id="PF24827"/>
    </source>
</evidence>
<dbReference type="PANTHER" id="PTHR37326">
    <property type="entry name" value="BLL3975 PROTEIN"/>
    <property type="match status" value="1"/>
</dbReference>
<dbReference type="InterPro" id="IPR053138">
    <property type="entry name" value="N-alpha-Ac-DABA_deacetylase"/>
</dbReference>
<comment type="caution">
    <text evidence="6">The sequence shown here is derived from an EMBL/GenBank/DDBJ whole genome shotgun (WGS) entry which is preliminary data.</text>
</comment>
<evidence type="ECO:0000256" key="1">
    <source>
        <dbReference type="ARBA" id="ARBA00001947"/>
    </source>
</evidence>
<evidence type="ECO:0000256" key="4">
    <source>
        <dbReference type="ARBA" id="ARBA00022833"/>
    </source>
</evidence>
<name>A0A0A0J8L5_9MICO</name>
<dbReference type="EMBL" id="AVPJ01000007">
    <property type="protein sequence ID" value="KGN32392.1"/>
    <property type="molecule type" value="Genomic_DNA"/>
</dbReference>
<dbReference type="PIRSF" id="PIRSF039012">
    <property type="entry name" value="ASP"/>
    <property type="match status" value="1"/>
</dbReference>
<accession>A0A0A0J8L5</accession>
<gene>
    <name evidence="6" type="ORF">N802_18680</name>
</gene>
<dbReference type="RefSeq" id="WP_052109835.1">
    <property type="nucleotide sequence ID" value="NZ_AVPJ01000007.1"/>
</dbReference>
<feature type="domain" description="Succinylglutamate desuccinylase/Aspartoacylase catalytic" evidence="5">
    <location>
        <begin position="62"/>
        <end position="240"/>
    </location>
</feature>
<evidence type="ECO:0000256" key="3">
    <source>
        <dbReference type="ARBA" id="ARBA00022801"/>
    </source>
</evidence>
<dbReference type="AlphaFoldDB" id="A0A0A0J8L5"/>
<dbReference type="InterPro" id="IPR055438">
    <property type="entry name" value="AstE_AspA_cat"/>
</dbReference>
<protein>
    <submittedName>
        <fullName evidence="6">Succinylglutamate desuccinylase</fullName>
    </submittedName>
</protein>
<dbReference type="Pfam" id="PF24827">
    <property type="entry name" value="AstE_AspA_cat"/>
    <property type="match status" value="1"/>
</dbReference>
<dbReference type="GO" id="GO:0046872">
    <property type="term" value="F:metal ion binding"/>
    <property type="evidence" value="ECO:0007669"/>
    <property type="project" value="UniProtKB-KW"/>
</dbReference>
<dbReference type="STRING" id="1385520.N802_18680"/>
<dbReference type="Gene3D" id="3.40.630.10">
    <property type="entry name" value="Zn peptidases"/>
    <property type="match status" value="1"/>
</dbReference>
<dbReference type="CDD" id="cd06251">
    <property type="entry name" value="M14_ASTE_ASPA-like"/>
    <property type="match status" value="1"/>
</dbReference>
<dbReference type="OrthoDB" id="9782876at2"/>
<dbReference type="GO" id="GO:0016788">
    <property type="term" value="F:hydrolase activity, acting on ester bonds"/>
    <property type="evidence" value="ECO:0007669"/>
    <property type="project" value="InterPro"/>
</dbReference>
<keyword evidence="3" id="KW-0378">Hydrolase</keyword>
<evidence type="ECO:0000313" key="7">
    <source>
        <dbReference type="Proteomes" id="UP000030002"/>
    </source>
</evidence>
<organism evidence="6 7">
    <name type="scientific">Knoellia sinensis KCTC 19936</name>
    <dbReference type="NCBI Taxonomy" id="1385520"/>
    <lineage>
        <taxon>Bacteria</taxon>
        <taxon>Bacillati</taxon>
        <taxon>Actinomycetota</taxon>
        <taxon>Actinomycetes</taxon>
        <taxon>Micrococcales</taxon>
        <taxon>Intrasporangiaceae</taxon>
        <taxon>Knoellia</taxon>
    </lineage>
</organism>
<keyword evidence="2" id="KW-0479">Metal-binding</keyword>
<dbReference type="Proteomes" id="UP000030002">
    <property type="component" value="Unassembled WGS sequence"/>
</dbReference>
<evidence type="ECO:0000256" key="2">
    <source>
        <dbReference type="ARBA" id="ARBA00022723"/>
    </source>
</evidence>
<evidence type="ECO:0000313" key="6">
    <source>
        <dbReference type="EMBL" id="KGN32392.1"/>
    </source>
</evidence>